<name>A0A835IFD8_9MAGN</name>
<dbReference type="InterPro" id="IPR002048">
    <property type="entry name" value="EF_hand_dom"/>
</dbReference>
<evidence type="ECO:0000313" key="6">
    <source>
        <dbReference type="Proteomes" id="UP000631114"/>
    </source>
</evidence>
<dbReference type="PANTHER" id="PTHR10891">
    <property type="entry name" value="EF-HAND CALCIUM-BINDING DOMAIN CONTAINING PROTEIN"/>
    <property type="match status" value="1"/>
</dbReference>
<dbReference type="Gene3D" id="1.10.238.10">
    <property type="entry name" value="EF-hand"/>
    <property type="match status" value="2"/>
</dbReference>
<dbReference type="CDD" id="cd00051">
    <property type="entry name" value="EFh"/>
    <property type="match status" value="2"/>
</dbReference>
<dbReference type="SUPFAM" id="SSF47473">
    <property type="entry name" value="EF-hand"/>
    <property type="match status" value="1"/>
</dbReference>
<dbReference type="Proteomes" id="UP000631114">
    <property type="component" value="Unassembled WGS sequence"/>
</dbReference>
<evidence type="ECO:0000256" key="2">
    <source>
        <dbReference type="ARBA" id="ARBA00022737"/>
    </source>
</evidence>
<keyword evidence="2" id="KW-0677">Repeat</keyword>
<dbReference type="InterPro" id="IPR039647">
    <property type="entry name" value="EF_hand_pair_protein_CML-like"/>
</dbReference>
<dbReference type="EMBL" id="JADFTS010000003">
    <property type="protein sequence ID" value="KAF9616935.1"/>
    <property type="molecule type" value="Genomic_DNA"/>
</dbReference>
<dbReference type="PROSITE" id="PS00018">
    <property type="entry name" value="EF_HAND_1"/>
    <property type="match status" value="4"/>
</dbReference>
<dbReference type="AlphaFoldDB" id="A0A835IFD8"/>
<accession>A0A835IFD8</accession>
<feature type="domain" description="EF-hand" evidence="4">
    <location>
        <begin position="165"/>
        <end position="198"/>
    </location>
</feature>
<proteinExistence type="predicted"/>
<dbReference type="GO" id="GO:0005509">
    <property type="term" value="F:calcium ion binding"/>
    <property type="evidence" value="ECO:0007669"/>
    <property type="project" value="InterPro"/>
</dbReference>
<dbReference type="Pfam" id="PF13499">
    <property type="entry name" value="EF-hand_7"/>
    <property type="match status" value="2"/>
</dbReference>
<dbReference type="InterPro" id="IPR011992">
    <property type="entry name" value="EF-hand-dom_pair"/>
</dbReference>
<keyword evidence="3" id="KW-0106">Calcium</keyword>
<evidence type="ECO:0000259" key="4">
    <source>
        <dbReference type="PROSITE" id="PS50222"/>
    </source>
</evidence>
<dbReference type="FunFam" id="1.10.238.10:FF:000001">
    <property type="entry name" value="Calmodulin 1"/>
    <property type="match status" value="1"/>
</dbReference>
<comment type="caution">
    <text evidence="5">The sequence shown here is derived from an EMBL/GenBank/DDBJ whole genome shotgun (WGS) entry which is preliminary data.</text>
</comment>
<evidence type="ECO:0000313" key="5">
    <source>
        <dbReference type="EMBL" id="KAF9616935.1"/>
    </source>
</evidence>
<protein>
    <recommendedName>
        <fullName evidence="4">EF-hand domain-containing protein</fullName>
    </recommendedName>
</protein>
<keyword evidence="6" id="KW-1185">Reference proteome</keyword>
<gene>
    <name evidence="5" type="ORF">IFM89_033005</name>
</gene>
<dbReference type="InterPro" id="IPR018247">
    <property type="entry name" value="EF_Hand_1_Ca_BS"/>
</dbReference>
<keyword evidence="1" id="KW-0479">Metal-binding</keyword>
<dbReference type="SMART" id="SM00054">
    <property type="entry name" value="EFh"/>
    <property type="match status" value="4"/>
</dbReference>
<organism evidence="5 6">
    <name type="scientific">Coptis chinensis</name>
    <dbReference type="NCBI Taxonomy" id="261450"/>
    <lineage>
        <taxon>Eukaryota</taxon>
        <taxon>Viridiplantae</taxon>
        <taxon>Streptophyta</taxon>
        <taxon>Embryophyta</taxon>
        <taxon>Tracheophyta</taxon>
        <taxon>Spermatophyta</taxon>
        <taxon>Magnoliopsida</taxon>
        <taxon>Ranunculales</taxon>
        <taxon>Ranunculaceae</taxon>
        <taxon>Coptidoideae</taxon>
        <taxon>Coptis</taxon>
    </lineage>
</organism>
<dbReference type="OrthoDB" id="26525at2759"/>
<sequence>MFSSCKQSLKSPSNWVKNSFQNAKTKENKKVKPKKLLSGGFDWITTSFAAMEVSNQLKHVFKIIDANGDGKISSLELGEVLLCLGHEKATVAKEAEGMVKVVDYNGDGFIDLDEFMDVVGGNSDDGSNKDDGLLDAFHVYDSDKNGFISAKELFNVLSSLGYDKCTLHECSLMIQSVDKDGDGQVDFQEFRSMMTERK</sequence>
<feature type="domain" description="EF-hand" evidence="4">
    <location>
        <begin position="128"/>
        <end position="163"/>
    </location>
</feature>
<evidence type="ECO:0000256" key="3">
    <source>
        <dbReference type="ARBA" id="ARBA00022837"/>
    </source>
</evidence>
<feature type="domain" description="EF-hand" evidence="4">
    <location>
        <begin position="90"/>
        <end position="125"/>
    </location>
</feature>
<feature type="domain" description="EF-hand" evidence="4">
    <location>
        <begin position="52"/>
        <end position="87"/>
    </location>
</feature>
<evidence type="ECO:0000256" key="1">
    <source>
        <dbReference type="ARBA" id="ARBA00022723"/>
    </source>
</evidence>
<dbReference type="PROSITE" id="PS50222">
    <property type="entry name" value="EF_HAND_2"/>
    <property type="match status" value="4"/>
</dbReference>
<reference evidence="5 6" key="1">
    <citation type="submission" date="2020-10" db="EMBL/GenBank/DDBJ databases">
        <title>The Coptis chinensis genome and diversification of protoberbering-type alkaloids.</title>
        <authorList>
            <person name="Wang B."/>
            <person name="Shu S."/>
            <person name="Song C."/>
            <person name="Liu Y."/>
        </authorList>
    </citation>
    <scope>NUCLEOTIDE SEQUENCE [LARGE SCALE GENOMIC DNA]</scope>
    <source>
        <strain evidence="5">HL-2020</strain>
        <tissue evidence="5">Leaf</tissue>
    </source>
</reference>